<dbReference type="SMART" id="SM01226">
    <property type="entry name" value="GAGA_bind"/>
    <property type="match status" value="1"/>
</dbReference>
<name>A0A9Q1JNS6_9CARY</name>
<keyword evidence="3 7" id="KW-0805">Transcription regulation</keyword>
<keyword evidence="4 7" id="KW-0238">DNA-binding</keyword>
<feature type="region of interest" description="Disordered" evidence="8">
    <location>
        <begin position="73"/>
        <end position="133"/>
    </location>
</feature>
<gene>
    <name evidence="9" type="ORF">Cgig2_029424</name>
</gene>
<evidence type="ECO:0000256" key="3">
    <source>
        <dbReference type="ARBA" id="ARBA00023015"/>
    </source>
</evidence>
<feature type="compositionally biased region" description="Basic residues" evidence="8">
    <location>
        <begin position="109"/>
        <end position="122"/>
    </location>
</feature>
<dbReference type="GO" id="GO:0043565">
    <property type="term" value="F:sequence-specific DNA binding"/>
    <property type="evidence" value="ECO:0007669"/>
    <property type="project" value="TreeGrafter"/>
</dbReference>
<evidence type="ECO:0000256" key="4">
    <source>
        <dbReference type="ARBA" id="ARBA00023125"/>
    </source>
</evidence>
<dbReference type="Proteomes" id="UP001153076">
    <property type="component" value="Unassembled WGS sequence"/>
</dbReference>
<evidence type="ECO:0000256" key="6">
    <source>
        <dbReference type="ARBA" id="ARBA00023242"/>
    </source>
</evidence>
<proteinExistence type="inferred from homology"/>
<evidence type="ECO:0000256" key="7">
    <source>
        <dbReference type="RuleBase" id="RU367160"/>
    </source>
</evidence>
<evidence type="ECO:0000256" key="1">
    <source>
        <dbReference type="ARBA" id="ARBA00004123"/>
    </source>
</evidence>
<evidence type="ECO:0000313" key="9">
    <source>
        <dbReference type="EMBL" id="KAJ8426755.1"/>
    </source>
</evidence>
<feature type="compositionally biased region" description="Basic and acidic residues" evidence="8">
    <location>
        <begin position="97"/>
        <end position="108"/>
    </location>
</feature>
<comment type="similarity">
    <text evidence="2 7">Belongs to the BBR/BPC family.</text>
</comment>
<dbReference type="AlphaFoldDB" id="A0A9Q1JNS6"/>
<dbReference type="EMBL" id="JAKOGI010001242">
    <property type="protein sequence ID" value="KAJ8426755.1"/>
    <property type="molecule type" value="Genomic_DNA"/>
</dbReference>
<evidence type="ECO:0000256" key="5">
    <source>
        <dbReference type="ARBA" id="ARBA00023163"/>
    </source>
</evidence>
<dbReference type="GO" id="GO:0003700">
    <property type="term" value="F:DNA-binding transcription factor activity"/>
    <property type="evidence" value="ECO:0007669"/>
    <property type="project" value="UniProtKB-UniRule"/>
</dbReference>
<keyword evidence="5 7" id="KW-0804">Transcription</keyword>
<keyword evidence="10" id="KW-1185">Reference proteome</keyword>
<evidence type="ECO:0000256" key="2">
    <source>
        <dbReference type="ARBA" id="ARBA00007911"/>
    </source>
</evidence>
<dbReference type="GO" id="GO:0005634">
    <property type="term" value="C:nucleus"/>
    <property type="evidence" value="ECO:0007669"/>
    <property type="project" value="UniProtKB-SubCell"/>
</dbReference>
<dbReference type="PANTHER" id="PTHR31421">
    <property type="entry name" value="PROTEIN BASIC PENTACYSTEINE3"/>
    <property type="match status" value="1"/>
</dbReference>
<organism evidence="9 10">
    <name type="scientific">Carnegiea gigantea</name>
    <dbReference type="NCBI Taxonomy" id="171969"/>
    <lineage>
        <taxon>Eukaryota</taxon>
        <taxon>Viridiplantae</taxon>
        <taxon>Streptophyta</taxon>
        <taxon>Embryophyta</taxon>
        <taxon>Tracheophyta</taxon>
        <taxon>Spermatophyta</taxon>
        <taxon>Magnoliopsida</taxon>
        <taxon>eudicotyledons</taxon>
        <taxon>Gunneridae</taxon>
        <taxon>Pentapetalae</taxon>
        <taxon>Caryophyllales</taxon>
        <taxon>Cactineae</taxon>
        <taxon>Cactaceae</taxon>
        <taxon>Cactoideae</taxon>
        <taxon>Echinocereeae</taxon>
        <taxon>Carnegiea</taxon>
    </lineage>
</organism>
<evidence type="ECO:0000256" key="8">
    <source>
        <dbReference type="SAM" id="MobiDB-lite"/>
    </source>
</evidence>
<comment type="subcellular location">
    <subcellularLocation>
        <location evidence="1 7">Nucleus</location>
    </subcellularLocation>
</comment>
<comment type="function">
    <text evidence="7">Transcriptional regulator that specifically binds to GA-rich elements (GAGA-repeats) present in regulatory sequences of genes involved in developmental processes.</text>
</comment>
<accession>A0A9Q1JNS6</accession>
<sequence length="243" mass="26316">MNTVITVRKSLHHPCIYKAESNQRTSIPHFAWFHPGTYAAATTSTGFNVFQGTQTNPEGITAIPITPMVPVNEAANNLNPESEPAKPTKKPKMSKNSSDDSTSKEAKSKQSKKRSSNPKKTKGSGSSSAKPERNDLSFASYESNADASGIPAPVCTCTGVARQCYRGGAGAWQPLCCTTHISEYPLPLSTTRPGSRVAGRKMSHGVYDKLLQRLAAEGYDLSHPIDLKDHWAKHGTNKFVTIK</sequence>
<dbReference type="InterPro" id="IPR010409">
    <property type="entry name" value="GAGA-bd_tscrpt_act"/>
</dbReference>
<dbReference type="GO" id="GO:0009723">
    <property type="term" value="P:response to ethylene"/>
    <property type="evidence" value="ECO:0007669"/>
    <property type="project" value="TreeGrafter"/>
</dbReference>
<reference evidence="9" key="1">
    <citation type="submission" date="2022-04" db="EMBL/GenBank/DDBJ databases">
        <title>Carnegiea gigantea Genome sequencing and assembly v2.</title>
        <authorList>
            <person name="Copetti D."/>
            <person name="Sanderson M.J."/>
            <person name="Burquez A."/>
            <person name="Wojciechowski M.F."/>
        </authorList>
    </citation>
    <scope>NUCLEOTIDE SEQUENCE</scope>
    <source>
        <strain evidence="9">SGP5-SGP5p</strain>
        <tissue evidence="9">Aerial part</tissue>
    </source>
</reference>
<dbReference type="OrthoDB" id="1903765at2759"/>
<comment type="caution">
    <text evidence="9">The sequence shown here is derived from an EMBL/GenBank/DDBJ whole genome shotgun (WGS) entry which is preliminary data.</text>
</comment>
<protein>
    <recommendedName>
        <fullName evidence="7">GAGA-binding transcriptional activator</fullName>
    </recommendedName>
</protein>
<dbReference type="PANTHER" id="PTHR31421:SF6">
    <property type="entry name" value="PROTEIN BASIC PENTACYSTEINE7"/>
    <property type="match status" value="1"/>
</dbReference>
<dbReference type="Pfam" id="PF06217">
    <property type="entry name" value="GAGA_bind"/>
    <property type="match status" value="1"/>
</dbReference>
<keyword evidence="6 7" id="KW-0539">Nucleus</keyword>
<evidence type="ECO:0000313" key="10">
    <source>
        <dbReference type="Proteomes" id="UP001153076"/>
    </source>
</evidence>